<evidence type="ECO:0000256" key="6">
    <source>
        <dbReference type="SAM" id="Phobius"/>
    </source>
</evidence>
<dbReference type="PANTHER" id="PTHR23504">
    <property type="entry name" value="MAJOR FACILITATOR SUPERFAMILY DOMAIN-CONTAINING PROTEIN 10"/>
    <property type="match status" value="1"/>
</dbReference>
<feature type="transmembrane region" description="Helical" evidence="6">
    <location>
        <begin position="117"/>
        <end position="134"/>
    </location>
</feature>
<feature type="transmembrane region" description="Helical" evidence="6">
    <location>
        <begin position="146"/>
        <end position="170"/>
    </location>
</feature>
<keyword evidence="2" id="KW-0813">Transport</keyword>
<keyword evidence="3 6" id="KW-0812">Transmembrane</keyword>
<evidence type="ECO:0000256" key="5">
    <source>
        <dbReference type="ARBA" id="ARBA00023136"/>
    </source>
</evidence>
<dbReference type="GO" id="GO:0005886">
    <property type="term" value="C:plasma membrane"/>
    <property type="evidence" value="ECO:0007669"/>
    <property type="project" value="UniProtKB-SubCell"/>
</dbReference>
<protein>
    <submittedName>
        <fullName evidence="8">Tetracycline resistance MFS efflux pump</fullName>
    </submittedName>
</protein>
<feature type="transmembrane region" description="Helical" evidence="6">
    <location>
        <begin position="88"/>
        <end position="111"/>
    </location>
</feature>
<dbReference type="Gene3D" id="1.20.1250.20">
    <property type="entry name" value="MFS general substrate transporter like domains"/>
    <property type="match status" value="1"/>
</dbReference>
<dbReference type="PROSITE" id="PS50850">
    <property type="entry name" value="MFS"/>
    <property type="match status" value="1"/>
</dbReference>
<comment type="subcellular location">
    <subcellularLocation>
        <location evidence="1">Cell membrane</location>
        <topology evidence="1">Multi-pass membrane protein</topology>
    </subcellularLocation>
</comment>
<feature type="transmembrane region" description="Helical" evidence="6">
    <location>
        <begin position="229"/>
        <end position="251"/>
    </location>
</feature>
<keyword evidence="9" id="KW-1185">Reference proteome</keyword>
<evidence type="ECO:0000313" key="8">
    <source>
        <dbReference type="EMBL" id="GCE31163.1"/>
    </source>
</evidence>
<evidence type="ECO:0000256" key="2">
    <source>
        <dbReference type="ARBA" id="ARBA00022448"/>
    </source>
</evidence>
<feature type="transmembrane region" description="Helical" evidence="6">
    <location>
        <begin position="176"/>
        <end position="194"/>
    </location>
</feature>
<reference evidence="9" key="1">
    <citation type="submission" date="2018-12" db="EMBL/GenBank/DDBJ databases">
        <title>Tengunoibacter tsumagoiensis gen. nov., sp. nov., Dictyobacter kobayashii sp. nov., D. alpinus sp. nov., and D. joshuensis sp. nov. and description of Dictyobacteraceae fam. nov. within the order Ktedonobacterales isolated from Tengu-no-mugimeshi.</title>
        <authorList>
            <person name="Wang C.M."/>
            <person name="Zheng Y."/>
            <person name="Sakai Y."/>
            <person name="Toyoda A."/>
            <person name="Minakuchi Y."/>
            <person name="Abe K."/>
            <person name="Yokota A."/>
            <person name="Yabe S."/>
        </authorList>
    </citation>
    <scope>NUCLEOTIDE SEQUENCE [LARGE SCALE GENOMIC DNA]</scope>
    <source>
        <strain evidence="9">Uno16</strain>
    </source>
</reference>
<dbReference type="EMBL" id="BIFT01000002">
    <property type="protein sequence ID" value="GCE31163.1"/>
    <property type="molecule type" value="Genomic_DNA"/>
</dbReference>
<feature type="transmembrane region" description="Helical" evidence="6">
    <location>
        <begin position="20"/>
        <end position="48"/>
    </location>
</feature>
<dbReference type="Proteomes" id="UP000287171">
    <property type="component" value="Unassembled WGS sequence"/>
</dbReference>
<dbReference type="SUPFAM" id="SSF103473">
    <property type="entry name" value="MFS general substrate transporter"/>
    <property type="match status" value="1"/>
</dbReference>
<evidence type="ECO:0000256" key="3">
    <source>
        <dbReference type="ARBA" id="ARBA00022692"/>
    </source>
</evidence>
<dbReference type="Pfam" id="PF07690">
    <property type="entry name" value="MFS_1"/>
    <property type="match status" value="1"/>
</dbReference>
<dbReference type="RefSeq" id="WP_126631156.1">
    <property type="nucleotide sequence ID" value="NZ_BIFT01000002.1"/>
</dbReference>
<feature type="domain" description="Major facilitator superfamily (MFS) profile" evidence="7">
    <location>
        <begin position="18"/>
        <end position="409"/>
    </location>
</feature>
<keyword evidence="4 6" id="KW-1133">Transmembrane helix</keyword>
<proteinExistence type="predicted"/>
<gene>
    <name evidence="8" type="ORF">KDA_66470</name>
</gene>
<accession>A0A402BIF8</accession>
<dbReference type="OrthoDB" id="9793283at2"/>
<evidence type="ECO:0000256" key="4">
    <source>
        <dbReference type="ARBA" id="ARBA00022989"/>
    </source>
</evidence>
<feature type="transmembrane region" description="Helical" evidence="6">
    <location>
        <begin position="364"/>
        <end position="381"/>
    </location>
</feature>
<dbReference type="InterPro" id="IPR001958">
    <property type="entry name" value="Tet-R_TetA/multi-R_MdtG-like"/>
</dbReference>
<feature type="transmembrane region" description="Helical" evidence="6">
    <location>
        <begin position="54"/>
        <end position="76"/>
    </location>
</feature>
<evidence type="ECO:0000259" key="7">
    <source>
        <dbReference type="PROSITE" id="PS50850"/>
    </source>
</evidence>
<evidence type="ECO:0000256" key="1">
    <source>
        <dbReference type="ARBA" id="ARBA00004651"/>
    </source>
</evidence>
<feature type="transmembrane region" description="Helical" evidence="6">
    <location>
        <begin position="263"/>
        <end position="287"/>
    </location>
</feature>
<feature type="transmembrane region" description="Helical" evidence="6">
    <location>
        <begin position="319"/>
        <end position="343"/>
    </location>
</feature>
<feature type="transmembrane region" description="Helical" evidence="6">
    <location>
        <begin position="294"/>
        <end position="313"/>
    </location>
</feature>
<sequence>MNKSTVPTNTNPSVGRTSLVLLLVIALLNTMGITIIVPIVPFLLLRYLAHSNNLAVTVGWLTAAYGICQLIAAPGLGVLSDRFGRRPILFICLLGSVFGYLILGLGGALWLFFLGRIIDGLTGGNISVLFGYVADITEPKDRGKYFGMLGAAASIGTLIGPVLGGLLAAINYSVPFFAAAGLLLLTLVWGYFFLPESLHKEHRITSIAMSELNPLKQLASAFRVANLRWLLLAWFLYAFPVGMLQTTITVLMKDSLGFNVTQASLVITVLGAVDILVQGVLVGWLLAMLGNIKLGLIAFVLVGISYLLLGSLAFLATPILLLVGITLFAGSGSLVENAVRGLISGMVGRSEQGRVIGATQSLQSLGWVVGPLVGGFVYAAWGHFQAYALASFSTILAIACLWIALPLLQKHQAKEQTSGGEQEAASLSLEEN</sequence>
<name>A0A402BIF8_9CHLR</name>
<comment type="caution">
    <text evidence="8">The sequence shown here is derived from an EMBL/GenBank/DDBJ whole genome shotgun (WGS) entry which is preliminary data.</text>
</comment>
<dbReference type="GO" id="GO:0022857">
    <property type="term" value="F:transmembrane transporter activity"/>
    <property type="evidence" value="ECO:0007669"/>
    <property type="project" value="InterPro"/>
</dbReference>
<dbReference type="PANTHER" id="PTHR23504:SF15">
    <property type="entry name" value="MAJOR FACILITATOR SUPERFAMILY (MFS) PROFILE DOMAIN-CONTAINING PROTEIN"/>
    <property type="match status" value="1"/>
</dbReference>
<organism evidence="8 9">
    <name type="scientific">Dictyobacter alpinus</name>
    <dbReference type="NCBI Taxonomy" id="2014873"/>
    <lineage>
        <taxon>Bacteria</taxon>
        <taxon>Bacillati</taxon>
        <taxon>Chloroflexota</taxon>
        <taxon>Ktedonobacteria</taxon>
        <taxon>Ktedonobacterales</taxon>
        <taxon>Dictyobacteraceae</taxon>
        <taxon>Dictyobacter</taxon>
    </lineage>
</organism>
<evidence type="ECO:0000313" key="9">
    <source>
        <dbReference type="Proteomes" id="UP000287171"/>
    </source>
</evidence>
<dbReference type="AlphaFoldDB" id="A0A402BIF8"/>
<feature type="transmembrane region" description="Helical" evidence="6">
    <location>
        <begin position="387"/>
        <end position="408"/>
    </location>
</feature>
<dbReference type="PRINTS" id="PR01035">
    <property type="entry name" value="TCRTETA"/>
</dbReference>
<dbReference type="InterPro" id="IPR011701">
    <property type="entry name" value="MFS"/>
</dbReference>
<keyword evidence="5 6" id="KW-0472">Membrane</keyword>
<dbReference type="InterPro" id="IPR036259">
    <property type="entry name" value="MFS_trans_sf"/>
</dbReference>
<dbReference type="InterPro" id="IPR020846">
    <property type="entry name" value="MFS_dom"/>
</dbReference>